<feature type="non-terminal residue" evidence="1">
    <location>
        <position position="577"/>
    </location>
</feature>
<accession>A0A1H3NPV9</accession>
<keyword evidence="2" id="KW-1185">Reference proteome</keyword>
<dbReference type="Gene3D" id="2.150.10.10">
    <property type="entry name" value="Serralysin-like metalloprotease, C-terminal"/>
    <property type="match status" value="1"/>
</dbReference>
<evidence type="ECO:0000313" key="1">
    <source>
        <dbReference type="EMBL" id="SDY90803.1"/>
    </source>
</evidence>
<dbReference type="AlphaFoldDB" id="A0A1H3NPV9"/>
<dbReference type="STRING" id="576131.SAMN05444486_1181"/>
<name>A0A1H3NPV9_9RHOB</name>
<dbReference type="EMBL" id="FNPR01000018">
    <property type="protein sequence ID" value="SDY90803.1"/>
    <property type="molecule type" value="Genomic_DNA"/>
</dbReference>
<sequence>TAAAGTDVSVTASTHAAAAVAVNGGDDVSVTTTGATTGTVTVGATTAAAGSVTVNVTQAAMADGAGATTQVGGLITVTGGDSITVVNTVAGSTGGSNHAGDIVTASAVTATGDASTTSVSVTQTAEAARVADATGVTGSAAIANGVVTIADAVGVATALDTISTVTLNNYANSTVASSALTTVNVTGGSTAALASGTLGLNTQSTAAGGATTLNINGSGFIGAIDGTQADDYTTVNIAASSDFTIADVNFALATAVNASGAGVTTITALTDVGAVTAFTSTGGGLELGAAIGTAVTFTGGAGADSVILGATTKDIDMGAGDDTVTINAVPGAGGSIAGGAGDDTIVANTNTSSISASAAIGGFETLRVAGTAAQGAHNATGFAAIELGVTAAAASSFTNVAAGVDMTILGSLAGAHSVVLADATGTADSMDITLSSAGALDAQTADLTVAGVETFTITTVDTNTTAHTNLLDLVAAAATSVTVTGNAGLDMGTSVAALVTNFDASGVSGAAADAAAMAVTYTSDNVTVGENVTIKGGSGNDALTGGAVTHDTIEGGAGVDTIVYTGGNDVFTGGAGN</sequence>
<organism evidence="1 2">
    <name type="scientific">Lentibacter algarum</name>
    <dbReference type="NCBI Taxonomy" id="576131"/>
    <lineage>
        <taxon>Bacteria</taxon>
        <taxon>Pseudomonadati</taxon>
        <taxon>Pseudomonadota</taxon>
        <taxon>Alphaproteobacteria</taxon>
        <taxon>Rhodobacterales</taxon>
        <taxon>Roseobacteraceae</taxon>
        <taxon>Lentibacter</taxon>
    </lineage>
</organism>
<evidence type="ECO:0000313" key="2">
    <source>
        <dbReference type="Proteomes" id="UP000199026"/>
    </source>
</evidence>
<dbReference type="SUPFAM" id="SSF51120">
    <property type="entry name" value="beta-Roll"/>
    <property type="match status" value="1"/>
</dbReference>
<feature type="non-terminal residue" evidence="1">
    <location>
        <position position="1"/>
    </location>
</feature>
<reference evidence="1 2" key="1">
    <citation type="submission" date="2016-10" db="EMBL/GenBank/DDBJ databases">
        <authorList>
            <person name="de Groot N.N."/>
        </authorList>
    </citation>
    <scope>NUCLEOTIDE SEQUENCE [LARGE SCALE GENOMIC DNA]</scope>
    <source>
        <strain evidence="1 2">DSM 24677</strain>
    </source>
</reference>
<dbReference type="InterPro" id="IPR011049">
    <property type="entry name" value="Serralysin-like_metalloprot_C"/>
</dbReference>
<dbReference type="Proteomes" id="UP000199026">
    <property type="component" value="Unassembled WGS sequence"/>
</dbReference>
<protein>
    <submittedName>
        <fullName evidence="1">S-layer protein</fullName>
    </submittedName>
</protein>
<proteinExistence type="predicted"/>
<gene>
    <name evidence="1" type="ORF">SAMN05444486_1181</name>
</gene>
<dbReference type="PRINTS" id="PR00313">
    <property type="entry name" value="CABNDNGRPT"/>
</dbReference>